<gene>
    <name evidence="2" type="ORF">DAT39_019772</name>
</gene>
<keyword evidence="3" id="KW-1185">Reference proteome</keyword>
<evidence type="ECO:0000313" key="2">
    <source>
        <dbReference type="EMBL" id="KAF5890505.1"/>
    </source>
</evidence>
<feature type="non-terminal residue" evidence="2">
    <location>
        <position position="1"/>
    </location>
</feature>
<dbReference type="EMBL" id="QNUK01000676">
    <property type="protein sequence ID" value="KAF5890505.1"/>
    <property type="molecule type" value="Genomic_DNA"/>
</dbReference>
<organism evidence="2 3">
    <name type="scientific">Clarias magur</name>
    <name type="common">Asian catfish</name>
    <name type="synonym">Macropteronotus magur</name>
    <dbReference type="NCBI Taxonomy" id="1594786"/>
    <lineage>
        <taxon>Eukaryota</taxon>
        <taxon>Metazoa</taxon>
        <taxon>Chordata</taxon>
        <taxon>Craniata</taxon>
        <taxon>Vertebrata</taxon>
        <taxon>Euteleostomi</taxon>
        <taxon>Actinopterygii</taxon>
        <taxon>Neopterygii</taxon>
        <taxon>Teleostei</taxon>
        <taxon>Ostariophysi</taxon>
        <taxon>Siluriformes</taxon>
        <taxon>Clariidae</taxon>
        <taxon>Clarias</taxon>
    </lineage>
</organism>
<protein>
    <submittedName>
        <fullName evidence="2">Uncharacterized protein</fullName>
    </submittedName>
</protein>
<feature type="compositionally biased region" description="Basic and acidic residues" evidence="1">
    <location>
        <begin position="12"/>
        <end position="26"/>
    </location>
</feature>
<dbReference type="AlphaFoldDB" id="A0A8J4XA91"/>
<proteinExistence type="predicted"/>
<reference evidence="2" key="1">
    <citation type="submission" date="2020-07" db="EMBL/GenBank/DDBJ databases">
        <title>Clarias magur genome sequencing, assembly and annotation.</title>
        <authorList>
            <person name="Kushwaha B."/>
            <person name="Kumar R."/>
            <person name="Das P."/>
            <person name="Joshi C.G."/>
            <person name="Kumar D."/>
            <person name="Nagpure N.S."/>
            <person name="Pandey M."/>
            <person name="Agarwal S."/>
            <person name="Srivastava S."/>
            <person name="Singh M."/>
            <person name="Sahoo L."/>
            <person name="Jayasankar P."/>
            <person name="Meher P.K."/>
            <person name="Koringa P.G."/>
            <person name="Iquebal M.A."/>
            <person name="Das S.P."/>
            <person name="Bit A."/>
            <person name="Patnaik S."/>
            <person name="Patel N."/>
            <person name="Shah T.M."/>
            <person name="Hinsu A."/>
            <person name="Jena J.K."/>
        </authorList>
    </citation>
    <scope>NUCLEOTIDE SEQUENCE</scope>
    <source>
        <strain evidence="2">CIFAMagur01</strain>
        <tissue evidence="2">Testis</tissue>
    </source>
</reference>
<name>A0A8J4XA91_CLAMG</name>
<evidence type="ECO:0000313" key="3">
    <source>
        <dbReference type="Proteomes" id="UP000727407"/>
    </source>
</evidence>
<accession>A0A8J4XA91</accession>
<dbReference type="Proteomes" id="UP000727407">
    <property type="component" value="Unassembled WGS sequence"/>
</dbReference>
<sequence length="57" mass="6797">LWMCISEKRLERRMHERTMRIKPERLHGRRSRPSSSAEKHKETKSVSRQRSASAAVH</sequence>
<evidence type="ECO:0000256" key="1">
    <source>
        <dbReference type="SAM" id="MobiDB-lite"/>
    </source>
</evidence>
<feature type="region of interest" description="Disordered" evidence="1">
    <location>
        <begin position="12"/>
        <end position="57"/>
    </location>
</feature>
<comment type="caution">
    <text evidence="2">The sequence shown here is derived from an EMBL/GenBank/DDBJ whole genome shotgun (WGS) entry which is preliminary data.</text>
</comment>
<feature type="compositionally biased region" description="Low complexity" evidence="1">
    <location>
        <begin position="46"/>
        <end position="57"/>
    </location>
</feature>